<reference evidence="2 3" key="1">
    <citation type="submission" date="2016-11" db="EMBL/GenBank/DDBJ databases">
        <authorList>
            <person name="Jaros S."/>
            <person name="Januszkiewicz K."/>
            <person name="Wedrychowicz H."/>
        </authorList>
    </citation>
    <scope>NUCLEOTIDE SEQUENCE [LARGE SCALE GENOMIC DNA]</scope>
    <source>
        <strain evidence="2 3">DSM 29589</strain>
    </source>
</reference>
<evidence type="ECO:0000313" key="3">
    <source>
        <dbReference type="Proteomes" id="UP000183974"/>
    </source>
</evidence>
<keyword evidence="1" id="KW-1133">Transmembrane helix</keyword>
<organism evidence="2 3">
    <name type="scientific">Roseovarius pacificus</name>
    <dbReference type="NCBI Taxonomy" id="337701"/>
    <lineage>
        <taxon>Bacteria</taxon>
        <taxon>Pseudomonadati</taxon>
        <taxon>Pseudomonadota</taxon>
        <taxon>Alphaproteobacteria</taxon>
        <taxon>Rhodobacterales</taxon>
        <taxon>Roseobacteraceae</taxon>
        <taxon>Roseovarius</taxon>
    </lineage>
</organism>
<evidence type="ECO:0000313" key="2">
    <source>
        <dbReference type="EMBL" id="SHL92582.1"/>
    </source>
</evidence>
<keyword evidence="3" id="KW-1185">Reference proteome</keyword>
<keyword evidence="1" id="KW-0812">Transmembrane</keyword>
<dbReference type="Proteomes" id="UP000183974">
    <property type="component" value="Unassembled WGS sequence"/>
</dbReference>
<keyword evidence="1" id="KW-0472">Membrane</keyword>
<feature type="transmembrane region" description="Helical" evidence="1">
    <location>
        <begin position="18"/>
        <end position="35"/>
    </location>
</feature>
<accession>A0A1M7ELB4</accession>
<evidence type="ECO:0000256" key="1">
    <source>
        <dbReference type="SAM" id="Phobius"/>
    </source>
</evidence>
<dbReference type="EMBL" id="FRBR01000007">
    <property type="protein sequence ID" value="SHL92582.1"/>
    <property type="molecule type" value="Genomic_DNA"/>
</dbReference>
<proteinExistence type="predicted"/>
<sequence length="320" mass="34859">MQCFGGKGSKLFPLNPSTVFQLVLIGVALSAALAVQCGWRWRITLVFIMVALPAAFLWSEAPTGQYAGLAYLIVLGGAAIALVVGVIFGRALRIATIGTMFTFAVIFFVAASAAGLQLYRQHVPESCSGSPIHVRIAGKNLRIPPEMRPRLKNGDDIGHFGSVDRKSDFAWFCRISENGTRPIDMDTVGLTPASSHSAMTATCSGDEPPNWCSIYSPEPYRFIGNILIAPEAEPGFHLPYWKEGGSLKKDRQGDLNFGSVCLLSDADSLTQCWAWQPFGEGSRLTISTNNLDRTFDGMPIEQAREMIRQARKVALSIIDQ</sequence>
<feature type="transmembrane region" description="Helical" evidence="1">
    <location>
        <begin position="100"/>
        <end position="119"/>
    </location>
</feature>
<name>A0A1M7ELB4_9RHOB</name>
<dbReference type="AlphaFoldDB" id="A0A1M7ELB4"/>
<feature type="transmembrane region" description="Helical" evidence="1">
    <location>
        <begin position="65"/>
        <end position="88"/>
    </location>
</feature>
<gene>
    <name evidence="2" type="ORF">SAMN05444398_107121</name>
</gene>
<protein>
    <submittedName>
        <fullName evidence="2">Uncharacterized protein</fullName>
    </submittedName>
</protein>
<feature type="transmembrane region" description="Helical" evidence="1">
    <location>
        <begin position="42"/>
        <end position="59"/>
    </location>
</feature>